<evidence type="ECO:0000256" key="7">
    <source>
        <dbReference type="ARBA" id="ARBA00022729"/>
    </source>
</evidence>
<dbReference type="FunFam" id="3.40.50.2000:FF:000021">
    <property type="entry name" value="UDP-glucuronosyltransferase"/>
    <property type="match status" value="1"/>
</dbReference>
<name>A0A9Q1D868_CONCO</name>
<dbReference type="InterPro" id="IPR050271">
    <property type="entry name" value="UDP-glycosyltransferase"/>
</dbReference>
<keyword evidence="9 15" id="KW-0472">Membrane</keyword>
<evidence type="ECO:0000256" key="14">
    <source>
        <dbReference type="SAM" id="MobiDB-lite"/>
    </source>
</evidence>
<comment type="function">
    <text evidence="11">UDP-glucuronosyltransferases catalyze phase II biotransformation reactions in which lipophilic substrates are conjugated with glucuronic acid to increase water solubility and enhance excretion. They are of major importance in the conjugation and subsequent elimination of potentially toxic xenobiotics and endogenous compounds.</text>
</comment>
<comment type="catalytic activity">
    <reaction evidence="12">
        <text>glucuronate acceptor + UDP-alpha-D-glucuronate = acceptor beta-D-glucuronoside + UDP + H(+)</text>
        <dbReference type="Rhea" id="RHEA:21032"/>
        <dbReference type="ChEBI" id="CHEBI:15378"/>
        <dbReference type="ChEBI" id="CHEBI:58052"/>
        <dbReference type="ChEBI" id="CHEBI:58223"/>
        <dbReference type="ChEBI" id="CHEBI:132367"/>
        <dbReference type="ChEBI" id="CHEBI:132368"/>
        <dbReference type="EC" id="2.4.1.17"/>
    </reaction>
</comment>
<evidence type="ECO:0000256" key="10">
    <source>
        <dbReference type="ARBA" id="ARBA00023180"/>
    </source>
</evidence>
<feature type="compositionally biased region" description="Low complexity" evidence="14">
    <location>
        <begin position="533"/>
        <end position="542"/>
    </location>
</feature>
<keyword evidence="8 15" id="KW-1133">Transmembrane helix</keyword>
<dbReference type="InterPro" id="IPR002213">
    <property type="entry name" value="UDP_glucos_trans"/>
</dbReference>
<comment type="caution">
    <text evidence="17">The sequence shown here is derived from an EMBL/GenBank/DDBJ whole genome shotgun (WGS) entry which is preliminary data.</text>
</comment>
<dbReference type="EMBL" id="JAFJMO010000011">
    <property type="protein sequence ID" value="KAJ8262652.1"/>
    <property type="molecule type" value="Genomic_DNA"/>
</dbReference>
<keyword evidence="7 16" id="KW-0732">Signal</keyword>
<protein>
    <recommendedName>
        <fullName evidence="3">glucuronosyltransferase</fullName>
        <ecNumber evidence="3">2.4.1.17</ecNumber>
    </recommendedName>
</protein>
<evidence type="ECO:0000313" key="18">
    <source>
        <dbReference type="Proteomes" id="UP001152803"/>
    </source>
</evidence>
<feature type="signal peptide" evidence="16">
    <location>
        <begin position="1"/>
        <end position="20"/>
    </location>
</feature>
<dbReference type="InterPro" id="IPR035595">
    <property type="entry name" value="UDP_glycos_trans_CS"/>
</dbReference>
<dbReference type="PANTHER" id="PTHR48043">
    <property type="entry name" value="EG:EG0003.4 PROTEIN-RELATED"/>
    <property type="match status" value="1"/>
</dbReference>
<keyword evidence="10" id="KW-0325">Glycoprotein</keyword>
<evidence type="ECO:0000256" key="15">
    <source>
        <dbReference type="SAM" id="Phobius"/>
    </source>
</evidence>
<reference evidence="17" key="1">
    <citation type="journal article" date="2023" name="Science">
        <title>Genome structures resolve the early diversification of teleost fishes.</title>
        <authorList>
            <person name="Parey E."/>
            <person name="Louis A."/>
            <person name="Montfort J."/>
            <person name="Bouchez O."/>
            <person name="Roques C."/>
            <person name="Iampietro C."/>
            <person name="Lluch J."/>
            <person name="Castinel A."/>
            <person name="Donnadieu C."/>
            <person name="Desvignes T."/>
            <person name="Floi Bucao C."/>
            <person name="Jouanno E."/>
            <person name="Wen M."/>
            <person name="Mejri S."/>
            <person name="Dirks R."/>
            <person name="Jansen H."/>
            <person name="Henkel C."/>
            <person name="Chen W.J."/>
            <person name="Zahm M."/>
            <person name="Cabau C."/>
            <person name="Klopp C."/>
            <person name="Thompson A.W."/>
            <person name="Robinson-Rechavi M."/>
            <person name="Braasch I."/>
            <person name="Lecointre G."/>
            <person name="Bobe J."/>
            <person name="Postlethwait J.H."/>
            <person name="Berthelot C."/>
            <person name="Roest Crollius H."/>
            <person name="Guiguen Y."/>
        </authorList>
    </citation>
    <scope>NUCLEOTIDE SEQUENCE</scope>
    <source>
        <strain evidence="17">Concon-B</strain>
    </source>
</reference>
<evidence type="ECO:0000256" key="11">
    <source>
        <dbReference type="ARBA" id="ARBA00037451"/>
    </source>
</evidence>
<evidence type="ECO:0000256" key="13">
    <source>
        <dbReference type="RuleBase" id="RU003718"/>
    </source>
</evidence>
<evidence type="ECO:0000256" key="2">
    <source>
        <dbReference type="ARBA" id="ARBA00009995"/>
    </source>
</evidence>
<dbReference type="PROSITE" id="PS00375">
    <property type="entry name" value="UDPGT"/>
    <property type="match status" value="1"/>
</dbReference>
<keyword evidence="4 13" id="KW-0328">Glycosyltransferase</keyword>
<evidence type="ECO:0000256" key="3">
    <source>
        <dbReference type="ARBA" id="ARBA00012544"/>
    </source>
</evidence>
<dbReference type="AlphaFoldDB" id="A0A9Q1D868"/>
<proteinExistence type="inferred from homology"/>
<feature type="chain" id="PRO_5040410502" description="glucuronosyltransferase" evidence="16">
    <location>
        <begin position="21"/>
        <end position="550"/>
    </location>
</feature>
<dbReference type="Pfam" id="PF00201">
    <property type="entry name" value="UDPGT"/>
    <property type="match status" value="1"/>
</dbReference>
<dbReference type="CDD" id="cd03784">
    <property type="entry name" value="GT1_Gtf-like"/>
    <property type="match status" value="1"/>
</dbReference>
<dbReference type="EC" id="2.4.1.17" evidence="3"/>
<accession>A0A9Q1D868</accession>
<evidence type="ECO:0000256" key="8">
    <source>
        <dbReference type="ARBA" id="ARBA00022989"/>
    </source>
</evidence>
<evidence type="ECO:0000256" key="5">
    <source>
        <dbReference type="ARBA" id="ARBA00022679"/>
    </source>
</evidence>
<keyword evidence="5 13" id="KW-0808">Transferase</keyword>
<organism evidence="17 18">
    <name type="scientific">Conger conger</name>
    <name type="common">Conger eel</name>
    <name type="synonym">Muraena conger</name>
    <dbReference type="NCBI Taxonomy" id="82655"/>
    <lineage>
        <taxon>Eukaryota</taxon>
        <taxon>Metazoa</taxon>
        <taxon>Chordata</taxon>
        <taxon>Craniata</taxon>
        <taxon>Vertebrata</taxon>
        <taxon>Euteleostomi</taxon>
        <taxon>Actinopterygii</taxon>
        <taxon>Neopterygii</taxon>
        <taxon>Teleostei</taxon>
        <taxon>Anguilliformes</taxon>
        <taxon>Congridae</taxon>
        <taxon>Conger</taxon>
    </lineage>
</organism>
<dbReference type="SUPFAM" id="SSF53756">
    <property type="entry name" value="UDP-Glycosyltransferase/glycogen phosphorylase"/>
    <property type="match status" value="1"/>
</dbReference>
<evidence type="ECO:0000256" key="1">
    <source>
        <dbReference type="ARBA" id="ARBA00004479"/>
    </source>
</evidence>
<evidence type="ECO:0000256" key="9">
    <source>
        <dbReference type="ARBA" id="ARBA00023136"/>
    </source>
</evidence>
<sequence length="550" mass="61707">MSRLALVLFLLLDYPILQESAKILTLCLLGGSHYLLLDEVSHTFHQRGHEVQMLVQMGNPVIQGFEYVGRPNSYKITTWSTSESYIKEYNAWFLERQKDFLLGRDRFSDFLHFMGHLAYQCDLILSDTGLMDSLRRENFDLAILDAFMPCTFLLAHSLGLRYVAFYPGSLSGPLTVSLPRPLSYVPVFNSQLSDRMGFWGRVKNVAWGLVSPVAERQIQDQFREVGERHFATPPSLPELYSQAELWAFNTDFSLEFPQPLLPYTVCVGGMLSKPPAPVPQELEDFISDYSEVGFVVVTLGSMLSTVSQEHILQEMNAGFAGVPYGVIWRYDPSRWPPHLQPAPNIKLLKWLPQNDLLGHLKACLLVTHGGQNSLLQAVYHGVPVLGIPLFGDQFDNLVRAEVKGLGLVLKATELKREVLSSTIQRLIEDTRFKATATALSRIHQSQPLAPGPRLVHWVEHILHSGGGSHLRPRSLQQPWYQRWLLDVALFLALVLLGILGLGALAVRCVCRTQKLKRRAGPNTTANEAQGHASLPGSPSLPLRPDWSQPH</sequence>
<gene>
    <name evidence="17" type="ORF">COCON_G00151090</name>
</gene>
<evidence type="ECO:0000256" key="6">
    <source>
        <dbReference type="ARBA" id="ARBA00022692"/>
    </source>
</evidence>
<comment type="subcellular location">
    <subcellularLocation>
        <location evidence="1">Membrane</location>
        <topology evidence="1">Single-pass type I membrane protein</topology>
    </subcellularLocation>
</comment>
<keyword evidence="6 15" id="KW-0812">Transmembrane</keyword>
<evidence type="ECO:0000256" key="16">
    <source>
        <dbReference type="SAM" id="SignalP"/>
    </source>
</evidence>
<evidence type="ECO:0000313" key="17">
    <source>
        <dbReference type="EMBL" id="KAJ8262652.1"/>
    </source>
</evidence>
<feature type="transmembrane region" description="Helical" evidence="15">
    <location>
        <begin position="483"/>
        <end position="509"/>
    </location>
</feature>
<dbReference type="GO" id="GO:0043541">
    <property type="term" value="C:UDP-N-acetylglucosamine transferase complex"/>
    <property type="evidence" value="ECO:0007669"/>
    <property type="project" value="TreeGrafter"/>
</dbReference>
<comment type="similarity">
    <text evidence="2 13">Belongs to the UDP-glycosyltransferase family.</text>
</comment>
<dbReference type="Gene3D" id="3.40.50.2000">
    <property type="entry name" value="Glycogen Phosphorylase B"/>
    <property type="match status" value="2"/>
</dbReference>
<dbReference type="PANTHER" id="PTHR48043:SF24">
    <property type="entry name" value="UDP-GLUCURONOSYLTRANSFERASE 3A2"/>
    <property type="match status" value="1"/>
</dbReference>
<dbReference type="Proteomes" id="UP001152803">
    <property type="component" value="Unassembled WGS sequence"/>
</dbReference>
<keyword evidence="18" id="KW-1185">Reference proteome</keyword>
<evidence type="ECO:0000256" key="12">
    <source>
        <dbReference type="ARBA" id="ARBA00047475"/>
    </source>
</evidence>
<dbReference type="OrthoDB" id="5835829at2759"/>
<dbReference type="GO" id="GO:0015020">
    <property type="term" value="F:glucuronosyltransferase activity"/>
    <property type="evidence" value="ECO:0007669"/>
    <property type="project" value="UniProtKB-EC"/>
</dbReference>
<feature type="region of interest" description="Disordered" evidence="14">
    <location>
        <begin position="517"/>
        <end position="550"/>
    </location>
</feature>
<evidence type="ECO:0000256" key="4">
    <source>
        <dbReference type="ARBA" id="ARBA00022676"/>
    </source>
</evidence>